<keyword evidence="9 11" id="KW-0472">Membrane</keyword>
<feature type="region of interest" description="Disordered" evidence="10">
    <location>
        <begin position="168"/>
        <end position="192"/>
    </location>
</feature>
<evidence type="ECO:0000313" key="14">
    <source>
        <dbReference type="EMBL" id="ALT00552.1"/>
    </source>
</evidence>
<keyword evidence="15" id="KW-1185">Reference proteome</keyword>
<reference evidence="14 15" key="1">
    <citation type="submission" date="2015-12" db="EMBL/GenBank/DDBJ databases">
        <title>Complete genome of Lacimicrobium alkaliphilum KCTC 32984.</title>
        <authorList>
            <person name="Kim S.-G."/>
            <person name="Lee Y.-J."/>
        </authorList>
    </citation>
    <scope>NUCLEOTIDE SEQUENCE [LARGE SCALE GENOMIC DNA]</scope>
    <source>
        <strain evidence="14 15">YelD216</strain>
    </source>
</reference>
<feature type="domain" description="Type II secretion system protein GspC N-terminal" evidence="12">
    <location>
        <begin position="26"/>
        <end position="164"/>
    </location>
</feature>
<dbReference type="KEGG" id="lal:AT746_18450"/>
<name>A0A0U2ZNN6_9ALTE</name>
<organism evidence="14 15">
    <name type="scientific">Lacimicrobium alkaliphilum</name>
    <dbReference type="NCBI Taxonomy" id="1526571"/>
    <lineage>
        <taxon>Bacteria</taxon>
        <taxon>Pseudomonadati</taxon>
        <taxon>Pseudomonadota</taxon>
        <taxon>Gammaproteobacteria</taxon>
        <taxon>Alteromonadales</taxon>
        <taxon>Alteromonadaceae</taxon>
        <taxon>Lacimicrobium</taxon>
    </lineage>
</organism>
<dbReference type="InterPro" id="IPR001478">
    <property type="entry name" value="PDZ"/>
</dbReference>
<comment type="similarity">
    <text evidence="2">Belongs to the GSP C family.</text>
</comment>
<keyword evidence="5" id="KW-0997">Cell inner membrane</keyword>
<evidence type="ECO:0000259" key="13">
    <source>
        <dbReference type="Pfam" id="PF13180"/>
    </source>
</evidence>
<dbReference type="Gene3D" id="2.30.42.10">
    <property type="match status" value="1"/>
</dbReference>
<keyword evidence="4" id="KW-1003">Cell membrane</keyword>
<dbReference type="Pfam" id="PF11356">
    <property type="entry name" value="T2SSC"/>
    <property type="match status" value="1"/>
</dbReference>
<evidence type="ECO:0000256" key="7">
    <source>
        <dbReference type="ARBA" id="ARBA00022927"/>
    </source>
</evidence>
<evidence type="ECO:0000313" key="15">
    <source>
        <dbReference type="Proteomes" id="UP000068447"/>
    </source>
</evidence>
<proteinExistence type="inferred from homology"/>
<evidence type="ECO:0000256" key="4">
    <source>
        <dbReference type="ARBA" id="ARBA00022475"/>
    </source>
</evidence>
<evidence type="ECO:0000256" key="11">
    <source>
        <dbReference type="SAM" id="Phobius"/>
    </source>
</evidence>
<evidence type="ECO:0000256" key="5">
    <source>
        <dbReference type="ARBA" id="ARBA00022519"/>
    </source>
</evidence>
<dbReference type="EMBL" id="CP013650">
    <property type="protein sequence ID" value="ALT00552.1"/>
    <property type="molecule type" value="Genomic_DNA"/>
</dbReference>
<dbReference type="InterPro" id="IPR024961">
    <property type="entry name" value="T2SS_GspC_N"/>
</dbReference>
<evidence type="ECO:0000256" key="3">
    <source>
        <dbReference type="ARBA" id="ARBA00022448"/>
    </source>
</evidence>
<dbReference type="GO" id="GO:0015628">
    <property type="term" value="P:protein secretion by the type II secretion system"/>
    <property type="evidence" value="ECO:0007669"/>
    <property type="project" value="InterPro"/>
</dbReference>
<comment type="subcellular location">
    <subcellularLocation>
        <location evidence="1">Cell inner membrane</location>
    </subcellularLocation>
</comment>
<keyword evidence="3" id="KW-0813">Transport</keyword>
<dbReference type="SUPFAM" id="SSF50156">
    <property type="entry name" value="PDZ domain-like"/>
    <property type="match status" value="1"/>
</dbReference>
<feature type="domain" description="PDZ" evidence="13">
    <location>
        <begin position="238"/>
        <end position="292"/>
    </location>
</feature>
<evidence type="ECO:0000259" key="12">
    <source>
        <dbReference type="Pfam" id="PF11356"/>
    </source>
</evidence>
<evidence type="ECO:0000256" key="1">
    <source>
        <dbReference type="ARBA" id="ARBA00004533"/>
    </source>
</evidence>
<dbReference type="GO" id="GO:0005886">
    <property type="term" value="C:plasma membrane"/>
    <property type="evidence" value="ECO:0007669"/>
    <property type="project" value="UniProtKB-SubCell"/>
</dbReference>
<keyword evidence="6 11" id="KW-0812">Transmembrane</keyword>
<dbReference type="NCBIfam" id="TIGR01713">
    <property type="entry name" value="typeII_sec_gspC"/>
    <property type="match status" value="1"/>
</dbReference>
<evidence type="ECO:0000256" key="6">
    <source>
        <dbReference type="ARBA" id="ARBA00022692"/>
    </source>
</evidence>
<dbReference type="STRING" id="1526571.AT746_18450"/>
<evidence type="ECO:0000256" key="8">
    <source>
        <dbReference type="ARBA" id="ARBA00022989"/>
    </source>
</evidence>
<feature type="compositionally biased region" description="Polar residues" evidence="10">
    <location>
        <begin position="183"/>
        <end position="192"/>
    </location>
</feature>
<dbReference type="Pfam" id="PF13180">
    <property type="entry name" value="PDZ_2"/>
    <property type="match status" value="1"/>
</dbReference>
<gene>
    <name evidence="14" type="ORF">AT746_18450</name>
</gene>
<dbReference type="InterPro" id="IPR001639">
    <property type="entry name" value="T2SS_protein-GspC"/>
</dbReference>
<evidence type="ECO:0000256" key="9">
    <source>
        <dbReference type="ARBA" id="ARBA00023136"/>
    </source>
</evidence>
<dbReference type="AlphaFoldDB" id="A0A0U2ZNN6"/>
<evidence type="ECO:0000256" key="2">
    <source>
        <dbReference type="ARBA" id="ARBA00007986"/>
    </source>
</evidence>
<keyword evidence="7" id="KW-0653">Protein transport</keyword>
<evidence type="ECO:0000256" key="10">
    <source>
        <dbReference type="SAM" id="MobiDB-lite"/>
    </source>
</evidence>
<dbReference type="Gene3D" id="2.30.30.830">
    <property type="match status" value="1"/>
</dbReference>
<dbReference type="InterPro" id="IPR036034">
    <property type="entry name" value="PDZ_sf"/>
</dbReference>
<keyword evidence="8 11" id="KW-1133">Transmembrane helix</keyword>
<accession>A0A0U2ZNN6</accession>
<sequence>MNHNNIQQIGPWLVRHQDTAIKIVVVLLSLYLLAFAAELTWKLLPQPESGSQPVEVISNTRSVSTDNNLDIGKIQQLHLFGKPQANKPVQRVVEDAPQTNLNLTLTGLVASDIPEQGAAIIENRNQQNTYGVGEKIEGTNVIVKEVYIDRVIIQNGSRMETLMLDGVDFKKGKPAPRNPQPSPQTVSPRQLSEQAVSATQELMAQPANFTDYIAISQHMVEGELKGYRVSPGKKPQLFQAVGLQANDIVTEINGLDLTDIQQSMEAMSMLRETDSLQLTVDRDGELLTLYLDLPADDLQ</sequence>
<feature type="transmembrane region" description="Helical" evidence="11">
    <location>
        <begin position="20"/>
        <end position="41"/>
    </location>
</feature>
<dbReference type="GO" id="GO:0015627">
    <property type="term" value="C:type II protein secretion system complex"/>
    <property type="evidence" value="ECO:0007669"/>
    <property type="project" value="InterPro"/>
</dbReference>
<protein>
    <submittedName>
        <fullName evidence="14">Uncharacterized protein</fullName>
    </submittedName>
</protein>
<dbReference type="Proteomes" id="UP000068447">
    <property type="component" value="Chromosome"/>
</dbReference>